<proteinExistence type="predicted"/>
<feature type="domain" description="PTC1-like winged helix-turn-helix" evidence="2">
    <location>
        <begin position="435"/>
        <end position="514"/>
    </location>
</feature>
<dbReference type="Pfam" id="PF25565">
    <property type="entry name" value="Ubiquitin_At1g33420"/>
    <property type="match status" value="1"/>
</dbReference>
<evidence type="ECO:0000313" key="3">
    <source>
        <dbReference type="EMBL" id="KZV47925.1"/>
    </source>
</evidence>
<feature type="domain" description="PTC1-like winged helix-turn-helix" evidence="2">
    <location>
        <begin position="331"/>
        <end position="415"/>
    </location>
</feature>
<organism evidence="3 4">
    <name type="scientific">Dorcoceras hygrometricum</name>
    <dbReference type="NCBI Taxonomy" id="472368"/>
    <lineage>
        <taxon>Eukaryota</taxon>
        <taxon>Viridiplantae</taxon>
        <taxon>Streptophyta</taxon>
        <taxon>Embryophyta</taxon>
        <taxon>Tracheophyta</taxon>
        <taxon>Spermatophyta</taxon>
        <taxon>Magnoliopsida</taxon>
        <taxon>eudicotyledons</taxon>
        <taxon>Gunneridae</taxon>
        <taxon>Pentapetalae</taxon>
        <taxon>asterids</taxon>
        <taxon>lamiids</taxon>
        <taxon>Lamiales</taxon>
        <taxon>Gesneriaceae</taxon>
        <taxon>Didymocarpoideae</taxon>
        <taxon>Trichosporeae</taxon>
        <taxon>Loxocarpinae</taxon>
        <taxon>Dorcoceras</taxon>
    </lineage>
</organism>
<evidence type="ECO:0000313" key="4">
    <source>
        <dbReference type="Proteomes" id="UP000250235"/>
    </source>
</evidence>
<dbReference type="Proteomes" id="UP000250235">
    <property type="component" value="Unassembled WGS sequence"/>
</dbReference>
<gene>
    <name evidence="3" type="ORF">F511_32281</name>
</gene>
<sequence length="693" mass="79352">MASNSFNEAFNMRIKKINPKKLLEFEDFAGPGLVSKTLFGSFRDNVLLFLQNFSEIEDYTVDDMPVWCTLLVTKHGGAFPLFIVEETVWNSENPHCSHCKLSGDLNWMGWGHHFVCKRKYHLIIPSYEDWDKPLHGNFSQFQSHSLYSLIHCNGYGHLISINGIQDGTNFISFREVMDFWNHLCTVLRARKISFYDVSRRGPIELRLIYGAAYGHSWYSNWDYKLRDRFSGGTDQELCTAMKFLSSFDLDKIVRDFKKKKNGKEIKELINKYREMSDKPLVTIGDLLKYMLKFKSRLAVPGFKPSEFDSKDGENTTSLESFMNSMTKGDCRWSAKRLEEVLRVIVDLLNEHKTNNFDGKDGMTRHELREGARKSIGDTGLIDFVLKCIRCFQVENQIIRRTINPYGRLVEFTIHDIVQEAESMKWPIPVMNFNCRWSRDKLEHAANAIVSVLKENKGNKTMPRQELRDKAKDLIHDTGLIDFVLKSLDNSTVGNQIVYRSKNPITKSIEFSLMSVSENLEMSANLNGLLGLNLSEEVLFLYKKVLLGYSDLNSIGLTARLILDSNLFVKELPIEKEVNGFMTLTCRVFPSFDELDTELTRRLSPGEVVVVSPSITIGELKVVAQRALRDTYCVMDNLVLTQVGALKRIEDELILSCAVHPGSEVWVRGSGLDLVTSLRYEDGLKNTINDIVSY</sequence>
<dbReference type="EMBL" id="KQ994539">
    <property type="protein sequence ID" value="KZV47925.1"/>
    <property type="molecule type" value="Genomic_DNA"/>
</dbReference>
<dbReference type="InterPro" id="IPR057765">
    <property type="entry name" value="MS1-like_ubiquitin"/>
</dbReference>
<dbReference type="OrthoDB" id="436852at2759"/>
<reference evidence="3 4" key="1">
    <citation type="journal article" date="2015" name="Proc. Natl. Acad. Sci. U.S.A.">
        <title>The resurrection genome of Boea hygrometrica: A blueprint for survival of dehydration.</title>
        <authorList>
            <person name="Xiao L."/>
            <person name="Yang G."/>
            <person name="Zhang L."/>
            <person name="Yang X."/>
            <person name="Zhao S."/>
            <person name="Ji Z."/>
            <person name="Zhou Q."/>
            <person name="Hu M."/>
            <person name="Wang Y."/>
            <person name="Chen M."/>
            <person name="Xu Y."/>
            <person name="Jin H."/>
            <person name="Xiao X."/>
            <person name="Hu G."/>
            <person name="Bao F."/>
            <person name="Hu Y."/>
            <person name="Wan P."/>
            <person name="Li L."/>
            <person name="Deng X."/>
            <person name="Kuang T."/>
            <person name="Xiang C."/>
            <person name="Zhu J.K."/>
            <person name="Oliver M.J."/>
            <person name="He Y."/>
        </authorList>
    </citation>
    <scope>NUCLEOTIDE SEQUENCE [LARGE SCALE GENOMIC DNA]</scope>
    <source>
        <strain evidence="4">cv. XS01</strain>
    </source>
</reference>
<evidence type="ECO:0000259" key="1">
    <source>
        <dbReference type="Pfam" id="PF25565"/>
    </source>
</evidence>
<accession>A0A2Z7CNI4</accession>
<dbReference type="InterPro" id="IPR059080">
    <property type="entry name" value="WHD_PTC1"/>
</dbReference>
<protein>
    <submittedName>
        <fullName evidence="3">PHD finger protein-like</fullName>
    </submittedName>
</protein>
<dbReference type="PANTHER" id="PTHR46201:SF8">
    <property type="entry name" value="CHROMATIN REGULATOR PHD FAMILY"/>
    <property type="match status" value="1"/>
</dbReference>
<feature type="domain" description="PHD finger protein MALE STERILITY 1-like ubiquitin-like" evidence="1">
    <location>
        <begin position="580"/>
        <end position="670"/>
    </location>
</feature>
<dbReference type="Pfam" id="PF25874">
    <property type="entry name" value="WHD_plant_repro"/>
    <property type="match status" value="2"/>
</dbReference>
<keyword evidence="4" id="KW-1185">Reference proteome</keyword>
<dbReference type="PANTHER" id="PTHR46201">
    <property type="entry name" value="PHD FINGER PROTEIN MALE MEIOCYTE DEATH 1-RELATED"/>
    <property type="match status" value="1"/>
</dbReference>
<dbReference type="AlphaFoldDB" id="A0A2Z7CNI4"/>
<name>A0A2Z7CNI4_9LAMI</name>
<evidence type="ECO:0000259" key="2">
    <source>
        <dbReference type="Pfam" id="PF25874"/>
    </source>
</evidence>